<protein>
    <submittedName>
        <fullName evidence="6">Glycosyl transferase family 2</fullName>
    </submittedName>
</protein>
<evidence type="ECO:0000256" key="3">
    <source>
        <dbReference type="ARBA" id="ARBA00022679"/>
    </source>
</evidence>
<dbReference type="GO" id="GO:0016757">
    <property type="term" value="F:glycosyltransferase activity"/>
    <property type="evidence" value="ECO:0007669"/>
    <property type="project" value="UniProtKB-KW"/>
</dbReference>
<feature type="domain" description="Glycosyltransferase 2-like" evidence="5">
    <location>
        <begin position="6"/>
        <end position="111"/>
    </location>
</feature>
<reference evidence="6 7" key="1">
    <citation type="submission" date="2018-02" db="EMBL/GenBank/DDBJ databases">
        <title>Genome sequences of Apibacter spp., gut symbionts of Asian honey bees.</title>
        <authorList>
            <person name="Kwong W.K."/>
            <person name="Steele M.I."/>
            <person name="Moran N.A."/>
        </authorList>
    </citation>
    <scope>NUCLEOTIDE SEQUENCE [LARGE SCALE GENOMIC DNA]</scope>
    <source>
        <strain evidence="7">wkB301</strain>
    </source>
</reference>
<dbReference type="AlphaFoldDB" id="A0A2S8AGI7"/>
<name>A0A2S8AGI7_9FLAO</name>
<keyword evidence="4" id="KW-0812">Transmembrane</keyword>
<evidence type="ECO:0000256" key="4">
    <source>
        <dbReference type="SAM" id="Phobius"/>
    </source>
</evidence>
<evidence type="ECO:0000256" key="1">
    <source>
        <dbReference type="ARBA" id="ARBA00006739"/>
    </source>
</evidence>
<gene>
    <name evidence="6" type="ORF">C4S77_01485</name>
</gene>
<evidence type="ECO:0000259" key="5">
    <source>
        <dbReference type="Pfam" id="PF00535"/>
    </source>
</evidence>
<dbReference type="EMBL" id="PSZM01000001">
    <property type="protein sequence ID" value="PQL95494.1"/>
    <property type="molecule type" value="Genomic_DNA"/>
</dbReference>
<evidence type="ECO:0000313" key="7">
    <source>
        <dbReference type="Proteomes" id="UP000238042"/>
    </source>
</evidence>
<dbReference type="PANTHER" id="PTHR43179:SF12">
    <property type="entry name" value="GALACTOFURANOSYLTRANSFERASE GLFT2"/>
    <property type="match status" value="1"/>
</dbReference>
<comment type="caution">
    <text evidence="6">The sequence shown here is derived from an EMBL/GenBank/DDBJ whole genome shotgun (WGS) entry which is preliminary data.</text>
</comment>
<keyword evidence="4" id="KW-0472">Membrane</keyword>
<dbReference type="Gene3D" id="3.90.550.10">
    <property type="entry name" value="Spore Coat Polysaccharide Biosynthesis Protein SpsA, Chain A"/>
    <property type="match status" value="1"/>
</dbReference>
<sequence length="304" mass="35764">MKIVAVVVTFNRLILLKECIKALRSQSIAPDSILIINNGSTDGTLDWLGEQKDLEVINQKNCGGSGGFYKGLKLGYEKGFDWVWVMDDDTIVDKYALENLLQTNKIKTDKKIGFISSKILWVDNTPNLPSLPFVDSRLEKNDIPFNYYDDKNSLVIKAGTFLSMLINREAIEKVGLPYKEFFIWWDDIEYSHRIYENNFIGLYSMKSIAFHKTHTNNIENIINADEKGLWKYKYGLRNEMFFYKKRNIKKYLKYWMKNIITMPFYILVHSNKSKFRRIFIVYSAYFSSIFFNPKIIYVNKKVKL</sequence>
<comment type="similarity">
    <text evidence="1">Belongs to the glycosyltransferase 2 family.</text>
</comment>
<dbReference type="SUPFAM" id="SSF53448">
    <property type="entry name" value="Nucleotide-diphospho-sugar transferases"/>
    <property type="match status" value="1"/>
</dbReference>
<dbReference type="InterPro" id="IPR001173">
    <property type="entry name" value="Glyco_trans_2-like"/>
</dbReference>
<accession>A0A2S8AGI7</accession>
<feature type="transmembrane region" description="Helical" evidence="4">
    <location>
        <begin position="280"/>
        <end position="298"/>
    </location>
</feature>
<dbReference type="PANTHER" id="PTHR43179">
    <property type="entry name" value="RHAMNOSYLTRANSFERASE WBBL"/>
    <property type="match status" value="1"/>
</dbReference>
<dbReference type="OrthoDB" id="9771846at2"/>
<evidence type="ECO:0000256" key="2">
    <source>
        <dbReference type="ARBA" id="ARBA00022676"/>
    </source>
</evidence>
<feature type="transmembrane region" description="Helical" evidence="4">
    <location>
        <begin position="251"/>
        <end position="268"/>
    </location>
</feature>
<dbReference type="InterPro" id="IPR029044">
    <property type="entry name" value="Nucleotide-diphossugar_trans"/>
</dbReference>
<keyword evidence="2" id="KW-0328">Glycosyltransferase</keyword>
<keyword evidence="4" id="KW-1133">Transmembrane helix</keyword>
<evidence type="ECO:0000313" key="6">
    <source>
        <dbReference type="EMBL" id="PQL95494.1"/>
    </source>
</evidence>
<organism evidence="6 7">
    <name type="scientific">Apibacter adventoris</name>
    <dbReference type="NCBI Taxonomy" id="1679466"/>
    <lineage>
        <taxon>Bacteria</taxon>
        <taxon>Pseudomonadati</taxon>
        <taxon>Bacteroidota</taxon>
        <taxon>Flavobacteriia</taxon>
        <taxon>Flavobacteriales</taxon>
        <taxon>Weeksellaceae</taxon>
        <taxon>Apibacter</taxon>
    </lineage>
</organism>
<dbReference type="CDD" id="cd04185">
    <property type="entry name" value="GT_2_like_b"/>
    <property type="match status" value="1"/>
</dbReference>
<keyword evidence="3 6" id="KW-0808">Transferase</keyword>
<proteinExistence type="inferred from homology"/>
<dbReference type="Pfam" id="PF00535">
    <property type="entry name" value="Glycos_transf_2"/>
    <property type="match status" value="1"/>
</dbReference>
<keyword evidence="7" id="KW-1185">Reference proteome</keyword>
<dbReference type="Proteomes" id="UP000238042">
    <property type="component" value="Unassembled WGS sequence"/>
</dbReference>